<name>A0A0F9MU43_9ZZZZ</name>
<organism evidence="2">
    <name type="scientific">marine sediment metagenome</name>
    <dbReference type="NCBI Taxonomy" id="412755"/>
    <lineage>
        <taxon>unclassified sequences</taxon>
        <taxon>metagenomes</taxon>
        <taxon>ecological metagenomes</taxon>
    </lineage>
</organism>
<comment type="caution">
    <text evidence="2">The sequence shown here is derived from an EMBL/GenBank/DDBJ whole genome shotgun (WGS) entry which is preliminary data.</text>
</comment>
<feature type="region of interest" description="Disordered" evidence="1">
    <location>
        <begin position="36"/>
        <end position="63"/>
    </location>
</feature>
<gene>
    <name evidence="2" type="ORF">LCGC14_1032890</name>
</gene>
<dbReference type="AlphaFoldDB" id="A0A0F9MU43"/>
<reference evidence="2" key="1">
    <citation type="journal article" date="2015" name="Nature">
        <title>Complex archaea that bridge the gap between prokaryotes and eukaryotes.</title>
        <authorList>
            <person name="Spang A."/>
            <person name="Saw J.H."/>
            <person name="Jorgensen S.L."/>
            <person name="Zaremba-Niedzwiedzka K."/>
            <person name="Martijn J."/>
            <person name="Lind A.E."/>
            <person name="van Eijk R."/>
            <person name="Schleper C."/>
            <person name="Guy L."/>
            <person name="Ettema T.J."/>
        </authorList>
    </citation>
    <scope>NUCLEOTIDE SEQUENCE</scope>
</reference>
<sequence>MRYSDEFSVVGVAKLANVDSGCSYEVRAERGCAAGEVSSGAKESPSKATENGLHVLAPNSPEQ</sequence>
<protein>
    <submittedName>
        <fullName evidence="2">Uncharacterized protein</fullName>
    </submittedName>
</protein>
<dbReference type="EMBL" id="LAZR01004202">
    <property type="protein sequence ID" value="KKN10805.1"/>
    <property type="molecule type" value="Genomic_DNA"/>
</dbReference>
<evidence type="ECO:0000256" key="1">
    <source>
        <dbReference type="SAM" id="MobiDB-lite"/>
    </source>
</evidence>
<proteinExistence type="predicted"/>
<accession>A0A0F9MU43</accession>
<evidence type="ECO:0000313" key="2">
    <source>
        <dbReference type="EMBL" id="KKN10805.1"/>
    </source>
</evidence>